<dbReference type="AlphaFoldDB" id="M7NYX2"/>
<proteinExistence type="predicted"/>
<evidence type="ECO:0000256" key="5">
    <source>
        <dbReference type="SAM" id="Phobius"/>
    </source>
</evidence>
<keyword evidence="7" id="KW-1185">Reference proteome</keyword>
<evidence type="ECO:0000256" key="4">
    <source>
        <dbReference type="ARBA" id="ARBA00023136"/>
    </source>
</evidence>
<dbReference type="InterPro" id="IPR002657">
    <property type="entry name" value="BilAc:Na_symport/Acr3"/>
</dbReference>
<sequence>MKYRLSAIEGSVRVDIIKTIISKYLPFWIVFCAVIAYLFPKAFSGISGWTSIGLGAIFLFMGMSLATSQLVETVKKPKVVLIGVLIKWTMTVTISVGLAYLFFRDQPELATGTILAGTVPSGTTSNLFALLAGGDVALSIAMATTDTFLAPLLTPVLTQFFAGQFIPVSFWALFINIILIVLLPLTTGLFLKWKFTKAVEKVRPFTPLLSQLALFIVVLSVISNAQNVLSDNLSVIPVIAIVVFFQVTVPMVGAYFIARMIGLKEQHARSMLFHVGICNTALAATLALEHVSALSAVPAVLNMVTNLTLGAAIANFFQKRGEEGVQLSKARIKQVQ</sequence>
<feature type="transmembrane region" description="Helical" evidence="5">
    <location>
        <begin position="205"/>
        <end position="223"/>
    </location>
</feature>
<evidence type="ECO:0000313" key="6">
    <source>
        <dbReference type="EMBL" id="EMR06855.1"/>
    </source>
</evidence>
<dbReference type="Pfam" id="PF01758">
    <property type="entry name" value="SBF"/>
    <property type="match status" value="1"/>
</dbReference>
<dbReference type="EMBL" id="AOFT01000004">
    <property type="protein sequence ID" value="EMR06855.1"/>
    <property type="molecule type" value="Genomic_DNA"/>
</dbReference>
<evidence type="ECO:0000256" key="1">
    <source>
        <dbReference type="ARBA" id="ARBA00004141"/>
    </source>
</evidence>
<feature type="transmembrane region" description="Helical" evidence="5">
    <location>
        <begin position="79"/>
        <end position="103"/>
    </location>
</feature>
<gene>
    <name evidence="6" type="ORF">C772_00991</name>
</gene>
<keyword evidence="2 5" id="KW-0812">Transmembrane</keyword>
<dbReference type="InterPro" id="IPR038770">
    <property type="entry name" value="Na+/solute_symporter_sf"/>
</dbReference>
<name>M7NYX2_9BACL</name>
<dbReference type="eggNOG" id="COG0385">
    <property type="taxonomic scope" value="Bacteria"/>
</dbReference>
<accession>M7NYX2</accession>
<reference evidence="6 7" key="1">
    <citation type="journal article" date="2013" name="Genome Announc.">
        <title>Draft Genome Sequence of Bhargavaea cecembensis Strain DSE10T, Isolated from a Deep-Sea Sediment Sample Collected at a Depth of 5,904 m from the Chagos-Laccadive Ridge System in the Indian Ocean.</title>
        <authorList>
            <person name="Shivaji S."/>
            <person name="Ara S."/>
            <person name="Begum Z."/>
            <person name="Ruth M."/>
            <person name="Singh A."/>
            <person name="Kumar Pinnaka A."/>
        </authorList>
    </citation>
    <scope>NUCLEOTIDE SEQUENCE [LARGE SCALE GENOMIC DNA]</scope>
    <source>
        <strain evidence="6 7">DSE10</strain>
    </source>
</reference>
<keyword evidence="4 5" id="KW-0472">Membrane</keyword>
<protein>
    <submittedName>
        <fullName evidence="6">Bile acid transporter</fullName>
    </submittedName>
</protein>
<feature type="transmembrane region" description="Helical" evidence="5">
    <location>
        <begin position="294"/>
        <end position="317"/>
    </location>
</feature>
<evidence type="ECO:0000256" key="2">
    <source>
        <dbReference type="ARBA" id="ARBA00022692"/>
    </source>
</evidence>
<feature type="transmembrane region" description="Helical" evidence="5">
    <location>
        <begin position="46"/>
        <end position="67"/>
    </location>
</feature>
<keyword evidence="3 5" id="KW-1133">Transmembrane helix</keyword>
<evidence type="ECO:0000313" key="7">
    <source>
        <dbReference type="Proteomes" id="UP000011919"/>
    </source>
</evidence>
<dbReference type="Gene3D" id="1.20.1530.20">
    <property type="match status" value="1"/>
</dbReference>
<dbReference type="STRING" id="1235279.C772_00991"/>
<feature type="transmembrane region" description="Helical" evidence="5">
    <location>
        <begin position="172"/>
        <end position="193"/>
    </location>
</feature>
<organism evidence="6 7">
    <name type="scientific">Bhargavaea cecembensis DSE10</name>
    <dbReference type="NCBI Taxonomy" id="1235279"/>
    <lineage>
        <taxon>Bacteria</taxon>
        <taxon>Bacillati</taxon>
        <taxon>Bacillota</taxon>
        <taxon>Bacilli</taxon>
        <taxon>Bacillales</taxon>
        <taxon>Caryophanaceae</taxon>
        <taxon>Bhargavaea</taxon>
    </lineage>
</organism>
<comment type="caution">
    <text evidence="6">The sequence shown here is derived from an EMBL/GenBank/DDBJ whole genome shotgun (WGS) entry which is preliminary data.</text>
</comment>
<feature type="transmembrane region" description="Helical" evidence="5">
    <location>
        <begin position="235"/>
        <end position="258"/>
    </location>
</feature>
<dbReference type="GO" id="GO:0016020">
    <property type="term" value="C:membrane"/>
    <property type="evidence" value="ECO:0007669"/>
    <property type="project" value="UniProtKB-SubCell"/>
</dbReference>
<feature type="transmembrane region" description="Helical" evidence="5">
    <location>
        <begin position="21"/>
        <end position="40"/>
    </location>
</feature>
<dbReference type="PANTHER" id="PTHR10361">
    <property type="entry name" value="SODIUM-BILE ACID COTRANSPORTER"/>
    <property type="match status" value="1"/>
</dbReference>
<dbReference type="InterPro" id="IPR004710">
    <property type="entry name" value="Bilac:Na_transpt"/>
</dbReference>
<comment type="subcellular location">
    <subcellularLocation>
        <location evidence="1">Membrane</location>
        <topology evidence="1">Multi-pass membrane protein</topology>
    </subcellularLocation>
</comment>
<feature type="transmembrane region" description="Helical" evidence="5">
    <location>
        <begin position="270"/>
        <end position="288"/>
    </location>
</feature>
<evidence type="ECO:0000256" key="3">
    <source>
        <dbReference type="ARBA" id="ARBA00022989"/>
    </source>
</evidence>
<dbReference type="PATRIC" id="fig|1235279.3.peg.993"/>
<dbReference type="PANTHER" id="PTHR10361:SF28">
    <property type="entry name" value="P3 PROTEIN-RELATED"/>
    <property type="match status" value="1"/>
</dbReference>
<dbReference type="Proteomes" id="UP000011919">
    <property type="component" value="Unassembled WGS sequence"/>
</dbReference>